<feature type="domain" description="C2H2-type" evidence="1">
    <location>
        <begin position="55"/>
        <end position="81"/>
    </location>
</feature>
<keyword evidence="3" id="KW-1185">Reference proteome</keyword>
<name>A0A6A7BTJ9_9PEZI</name>
<protein>
    <recommendedName>
        <fullName evidence="1">C2H2-type domain-containing protein</fullName>
    </recommendedName>
</protein>
<dbReference type="InterPro" id="IPR013087">
    <property type="entry name" value="Znf_C2H2_type"/>
</dbReference>
<dbReference type="OrthoDB" id="5062908at2759"/>
<gene>
    <name evidence="2" type="ORF">K470DRAFT_207402</name>
</gene>
<reference evidence="2" key="1">
    <citation type="journal article" date="2020" name="Stud. Mycol.">
        <title>101 Dothideomycetes genomes: a test case for predicting lifestyles and emergence of pathogens.</title>
        <authorList>
            <person name="Haridas S."/>
            <person name="Albert R."/>
            <person name="Binder M."/>
            <person name="Bloem J."/>
            <person name="Labutti K."/>
            <person name="Salamov A."/>
            <person name="Andreopoulos B."/>
            <person name="Baker S."/>
            <person name="Barry K."/>
            <person name="Bills G."/>
            <person name="Bluhm B."/>
            <person name="Cannon C."/>
            <person name="Castanera R."/>
            <person name="Culley D."/>
            <person name="Daum C."/>
            <person name="Ezra D."/>
            <person name="Gonzalez J."/>
            <person name="Henrissat B."/>
            <person name="Kuo A."/>
            <person name="Liang C."/>
            <person name="Lipzen A."/>
            <person name="Lutzoni F."/>
            <person name="Magnuson J."/>
            <person name="Mondo S."/>
            <person name="Nolan M."/>
            <person name="Ohm R."/>
            <person name="Pangilinan J."/>
            <person name="Park H.-J."/>
            <person name="Ramirez L."/>
            <person name="Alfaro M."/>
            <person name="Sun H."/>
            <person name="Tritt A."/>
            <person name="Yoshinaga Y."/>
            <person name="Zwiers L.-H."/>
            <person name="Turgeon B."/>
            <person name="Goodwin S."/>
            <person name="Spatafora J."/>
            <person name="Crous P."/>
            <person name="Grigoriev I."/>
        </authorList>
    </citation>
    <scope>NUCLEOTIDE SEQUENCE</scope>
    <source>
        <strain evidence="2">CBS 480.64</strain>
    </source>
</reference>
<feature type="domain" description="C2H2-type" evidence="1">
    <location>
        <begin position="91"/>
        <end position="119"/>
    </location>
</feature>
<dbReference type="Pfam" id="PF26177">
    <property type="entry name" value="zf_C2H2_17_1st"/>
    <property type="match status" value="1"/>
</dbReference>
<accession>A0A6A7BTJ9</accession>
<evidence type="ECO:0000313" key="2">
    <source>
        <dbReference type="EMBL" id="KAF2858412.1"/>
    </source>
</evidence>
<dbReference type="AlphaFoldDB" id="A0A6A7BTJ9"/>
<dbReference type="Pfam" id="PF26176">
    <property type="entry name" value="zf_C2H2_17_2"/>
    <property type="match status" value="1"/>
</dbReference>
<dbReference type="EMBL" id="MU006010">
    <property type="protein sequence ID" value="KAF2858412.1"/>
    <property type="molecule type" value="Genomic_DNA"/>
</dbReference>
<evidence type="ECO:0000259" key="1">
    <source>
        <dbReference type="SMART" id="SM00355"/>
    </source>
</evidence>
<dbReference type="Gene3D" id="3.30.160.60">
    <property type="entry name" value="Classic Zinc Finger"/>
    <property type="match status" value="1"/>
</dbReference>
<evidence type="ECO:0000313" key="3">
    <source>
        <dbReference type="Proteomes" id="UP000799421"/>
    </source>
</evidence>
<dbReference type="InterPro" id="IPR059095">
    <property type="entry name" value="Znf_C2H2_17_2nd"/>
</dbReference>
<dbReference type="Proteomes" id="UP000799421">
    <property type="component" value="Unassembled WGS sequence"/>
</dbReference>
<organism evidence="2 3">
    <name type="scientific">Piedraia hortae CBS 480.64</name>
    <dbReference type="NCBI Taxonomy" id="1314780"/>
    <lineage>
        <taxon>Eukaryota</taxon>
        <taxon>Fungi</taxon>
        <taxon>Dikarya</taxon>
        <taxon>Ascomycota</taxon>
        <taxon>Pezizomycotina</taxon>
        <taxon>Dothideomycetes</taxon>
        <taxon>Dothideomycetidae</taxon>
        <taxon>Capnodiales</taxon>
        <taxon>Piedraiaceae</taxon>
        <taxon>Piedraia</taxon>
    </lineage>
</organism>
<proteinExistence type="predicted"/>
<dbReference type="SMART" id="SM00355">
    <property type="entry name" value="ZnF_C2H2"/>
    <property type="match status" value="2"/>
</dbReference>
<feature type="non-terminal residue" evidence="2">
    <location>
        <position position="123"/>
    </location>
</feature>
<sequence>DDGRHRNHPLYGKGPHPDGLYHCPFAEEAHCEQQHPPIKLKCQYDKYIDSHIKPFRCRAETCANAVFSSTACLLRHEREAHAMHGYGANPHLCFYPGCERQIRGFPRRYNLFDHMKRVHQHVE</sequence>
<dbReference type="InterPro" id="IPR059009">
    <property type="entry name" value="Znf_C2H2_17_1st"/>
</dbReference>
<feature type="non-terminal residue" evidence="2">
    <location>
        <position position="1"/>
    </location>
</feature>